<evidence type="ECO:0000256" key="10">
    <source>
        <dbReference type="ARBA" id="ARBA00023157"/>
    </source>
</evidence>
<comment type="cofactor">
    <cofactor evidence="1">
        <name>Cu cation</name>
        <dbReference type="ChEBI" id="CHEBI:23378"/>
    </cofactor>
</comment>
<dbReference type="EMBL" id="MN481987">
    <property type="protein sequence ID" value="QKO28927.1"/>
    <property type="molecule type" value="Genomic_DNA"/>
</dbReference>
<accession>A0A6N0C7H6</accession>
<comment type="catalytic activity">
    <reaction evidence="11">
        <text>2 superoxide + 2 H(+) = H2O2 + O2</text>
        <dbReference type="Rhea" id="RHEA:20696"/>
        <dbReference type="ChEBI" id="CHEBI:15378"/>
        <dbReference type="ChEBI" id="CHEBI:15379"/>
        <dbReference type="ChEBI" id="CHEBI:16240"/>
        <dbReference type="ChEBI" id="CHEBI:18421"/>
        <dbReference type="EC" id="1.15.1.1"/>
    </reaction>
</comment>
<dbReference type="EC" id="1.15.1.1" evidence="4"/>
<keyword evidence="9" id="KW-0186">Copper</keyword>
<keyword evidence="5" id="KW-0479">Metal-binding</keyword>
<comment type="cofactor">
    <cofactor evidence="2">
        <name>Zn(2+)</name>
        <dbReference type="ChEBI" id="CHEBI:29105"/>
    </cofactor>
</comment>
<feature type="domain" description="Superoxide dismutase copper/zinc binding" evidence="12">
    <location>
        <begin position="57"/>
        <end position="191"/>
    </location>
</feature>
<evidence type="ECO:0000256" key="9">
    <source>
        <dbReference type="ARBA" id="ARBA00023008"/>
    </source>
</evidence>
<sequence>MVESFSNNNHPTICSTSEATLSIFQRGFTDFTCTNSATRATAARRPANTIIRWAAIGRVIFEQQSPDHLLHIRGYVVNLPKGLHGFHVHEFGDTSNGCTSAGEHYNPLGRNHGAPNAAERHVGDLGNIEAKKSNSLTEIDKIDNVMSLFGEYSVIGRSLVIHSDRDDLGLGGHPLSKTTGNSGGRIACGIIGYAI</sequence>
<dbReference type="FunFam" id="2.60.40.200:FF:000003">
    <property type="entry name" value="Superoxide dismutase [Cu-Zn], chloroplastic"/>
    <property type="match status" value="1"/>
</dbReference>
<evidence type="ECO:0000256" key="7">
    <source>
        <dbReference type="ARBA" id="ARBA00022862"/>
    </source>
</evidence>
<evidence type="ECO:0000256" key="6">
    <source>
        <dbReference type="ARBA" id="ARBA00022833"/>
    </source>
</evidence>
<comment type="similarity">
    <text evidence="3">Belongs to the Cu-Zn superoxide dismutase family.</text>
</comment>
<evidence type="ECO:0000256" key="2">
    <source>
        <dbReference type="ARBA" id="ARBA00001947"/>
    </source>
</evidence>
<dbReference type="PANTHER" id="PTHR10003">
    <property type="entry name" value="SUPEROXIDE DISMUTASE CU-ZN -RELATED"/>
    <property type="match status" value="1"/>
</dbReference>
<evidence type="ECO:0000256" key="4">
    <source>
        <dbReference type="ARBA" id="ARBA00012682"/>
    </source>
</evidence>
<proteinExistence type="inferred from homology"/>
<evidence type="ECO:0000259" key="12">
    <source>
        <dbReference type="Pfam" id="PF00080"/>
    </source>
</evidence>
<dbReference type="InterPro" id="IPR001424">
    <property type="entry name" value="SOD_Cu_Zn_dom"/>
</dbReference>
<evidence type="ECO:0000256" key="8">
    <source>
        <dbReference type="ARBA" id="ARBA00023002"/>
    </source>
</evidence>
<dbReference type="Pfam" id="PF00080">
    <property type="entry name" value="Sod_Cu"/>
    <property type="match status" value="1"/>
</dbReference>
<dbReference type="GO" id="GO:0004784">
    <property type="term" value="F:superoxide dismutase activity"/>
    <property type="evidence" value="ECO:0007669"/>
    <property type="project" value="UniProtKB-EC"/>
</dbReference>
<dbReference type="SMR" id="A0A6N0C7H6"/>
<reference evidence="13" key="1">
    <citation type="submission" date="2019-09" db="EMBL/GenBank/DDBJ databases">
        <authorList>
            <person name="Tao P."/>
            <person name="Yang T."/>
            <person name="Chen J."/>
            <person name="Lin C."/>
            <person name="Hu J."/>
            <person name="Zhu Y."/>
            <person name="Lv H."/>
            <person name="Tian M."/>
            <person name="Gao Q."/>
            <person name="Jia J."/>
        </authorList>
    </citation>
    <scope>NUCLEOTIDE SEQUENCE</scope>
    <source>
        <strain evidence="13">WV103</strain>
    </source>
</reference>
<dbReference type="PRINTS" id="PR00068">
    <property type="entry name" value="CUZNDISMTASE"/>
</dbReference>
<evidence type="ECO:0000256" key="11">
    <source>
        <dbReference type="ARBA" id="ARBA00049204"/>
    </source>
</evidence>
<dbReference type="CDD" id="cd00305">
    <property type="entry name" value="Cu-Zn_Superoxide_Dismutase"/>
    <property type="match status" value="1"/>
</dbReference>
<evidence type="ECO:0000313" key="13">
    <source>
        <dbReference type="EMBL" id="QKO28927.1"/>
    </source>
</evidence>
<keyword evidence="7" id="KW-0049">Antioxidant</keyword>
<dbReference type="PROSITE" id="PS00332">
    <property type="entry name" value="SOD_CU_ZN_2"/>
    <property type="match status" value="1"/>
</dbReference>
<keyword evidence="10" id="KW-1015">Disulfide bond</keyword>
<keyword evidence="8" id="KW-0560">Oxidoreductase</keyword>
<evidence type="ECO:0000256" key="1">
    <source>
        <dbReference type="ARBA" id="ARBA00001935"/>
    </source>
</evidence>
<evidence type="ECO:0000256" key="5">
    <source>
        <dbReference type="ARBA" id="ARBA00022723"/>
    </source>
</evidence>
<evidence type="ECO:0000256" key="3">
    <source>
        <dbReference type="ARBA" id="ARBA00010457"/>
    </source>
</evidence>
<organism evidence="13">
    <name type="scientific">Spodoptera exigua multiple nucleopolyhedrovirus</name>
    <dbReference type="NCBI Taxonomy" id="10454"/>
    <lineage>
        <taxon>Viruses</taxon>
        <taxon>Viruses incertae sedis</taxon>
        <taxon>Naldaviricetes</taxon>
        <taxon>Lefavirales</taxon>
        <taxon>Baculoviridae</taxon>
        <taxon>Alphabaculovirus</taxon>
    </lineage>
</organism>
<dbReference type="InterPro" id="IPR036423">
    <property type="entry name" value="SOD-like_Cu/Zn_dom_sf"/>
</dbReference>
<protein>
    <recommendedName>
        <fullName evidence="4">superoxide dismutase</fullName>
        <ecNumber evidence="4">1.15.1.1</ecNumber>
    </recommendedName>
</protein>
<dbReference type="PROSITE" id="PS00087">
    <property type="entry name" value="SOD_CU_ZN_1"/>
    <property type="match status" value="1"/>
</dbReference>
<dbReference type="InterPro" id="IPR024134">
    <property type="entry name" value="SOD_Cu/Zn_/chaperone"/>
</dbReference>
<dbReference type="GO" id="GO:0005507">
    <property type="term" value="F:copper ion binding"/>
    <property type="evidence" value="ECO:0007669"/>
    <property type="project" value="InterPro"/>
</dbReference>
<keyword evidence="6" id="KW-0862">Zinc</keyword>
<dbReference type="SUPFAM" id="SSF49329">
    <property type="entry name" value="Cu,Zn superoxide dismutase-like"/>
    <property type="match status" value="1"/>
</dbReference>
<dbReference type="InterPro" id="IPR018152">
    <property type="entry name" value="SOD_Cu/Zn_BS"/>
</dbReference>
<dbReference type="Gene3D" id="2.60.40.200">
    <property type="entry name" value="Superoxide dismutase, copper/zinc binding domain"/>
    <property type="match status" value="1"/>
</dbReference>
<name>A0A6N0C7H6_9ABAC</name>